<dbReference type="EMBL" id="CP073249">
    <property type="protein sequence ID" value="QUF06892.1"/>
    <property type="molecule type" value="Genomic_DNA"/>
</dbReference>
<organism evidence="2 3">
    <name type="scientific">Actinosynnema pretiosum subsp. pretiosum</name>
    <dbReference type="NCBI Taxonomy" id="103721"/>
    <lineage>
        <taxon>Bacteria</taxon>
        <taxon>Bacillati</taxon>
        <taxon>Actinomycetota</taxon>
        <taxon>Actinomycetes</taxon>
        <taxon>Pseudonocardiales</taxon>
        <taxon>Pseudonocardiaceae</taxon>
        <taxon>Actinosynnema</taxon>
    </lineage>
</organism>
<gene>
    <name evidence="2" type="ORF">KCV87_13085</name>
</gene>
<feature type="region of interest" description="Disordered" evidence="1">
    <location>
        <begin position="1"/>
        <end position="120"/>
    </location>
</feature>
<sequence>MINRPDERQDHRLTTDDFARPQGRADVREDLVDEHGKHHDPVLEHGHDSPEREDDLAYAEEAAYNEERDREDGVVPAQSTREPVTEPVASDDLKTDHDLDADGTTGTRATGVTTTPVTDAPGAEAMATTEIPVQAEVEPAHHSGFDAESPLFGQDEAGGFREEWRSLQGDFVDNPREAVHRADELVAQVIQSLATTFSEHKRTLEGRWQEGSEAETEELRLALKSYRSFFDKLLSV</sequence>
<feature type="compositionally biased region" description="Low complexity" evidence="1">
    <location>
        <begin position="102"/>
        <end position="120"/>
    </location>
</feature>
<feature type="compositionally biased region" description="Basic and acidic residues" evidence="1">
    <location>
        <begin position="1"/>
        <end position="50"/>
    </location>
</feature>
<dbReference type="AlphaFoldDB" id="A0AA45LBD1"/>
<accession>A0AA45LBD1</accession>
<name>A0AA45LBD1_9PSEU</name>
<evidence type="ECO:0000256" key="1">
    <source>
        <dbReference type="SAM" id="MobiDB-lite"/>
    </source>
</evidence>
<dbReference type="Proteomes" id="UP000677152">
    <property type="component" value="Chromosome"/>
</dbReference>
<feature type="compositionally biased region" description="Basic and acidic residues" evidence="1">
    <location>
        <begin position="91"/>
        <end position="100"/>
    </location>
</feature>
<protein>
    <submittedName>
        <fullName evidence="2">Uncharacterized protein</fullName>
    </submittedName>
</protein>
<reference evidence="2" key="1">
    <citation type="submission" date="2021-04" db="EMBL/GenBank/DDBJ databases">
        <title>Genomic sequence of Actinosynnema pretiosum subsp. pretiosum ATCC 31280 (C-14919).</title>
        <authorList>
            <person name="Bai L."/>
            <person name="Wang X."/>
            <person name="Xiao Y."/>
        </authorList>
    </citation>
    <scope>NUCLEOTIDE SEQUENCE</scope>
    <source>
        <strain evidence="2">ATCC 31280</strain>
    </source>
</reference>
<evidence type="ECO:0000313" key="3">
    <source>
        <dbReference type="Proteomes" id="UP000677152"/>
    </source>
</evidence>
<evidence type="ECO:0000313" key="2">
    <source>
        <dbReference type="EMBL" id="QUF06892.1"/>
    </source>
</evidence>
<proteinExistence type="predicted"/>